<sequence>MQEYSTLEELESLSGLTRWEIRRLDIPRDETGRLPTKAAIRAMFKVLTKRLEEAEAQLPKAGEEQTQYVPISRRRRLSGHRF</sequence>
<accession>A0A7X1AXJ0</accession>
<dbReference type="RefSeq" id="WP_185692476.1">
    <property type="nucleotide sequence ID" value="NZ_JACHVA010000075.1"/>
</dbReference>
<keyword evidence="1" id="KW-0175">Coiled coil</keyword>
<dbReference type="Proteomes" id="UP000525652">
    <property type="component" value="Unassembled WGS sequence"/>
</dbReference>
<evidence type="ECO:0000313" key="3">
    <source>
        <dbReference type="Proteomes" id="UP000525652"/>
    </source>
</evidence>
<feature type="coiled-coil region" evidence="1">
    <location>
        <begin position="37"/>
        <end position="64"/>
    </location>
</feature>
<reference evidence="2 3" key="1">
    <citation type="submission" date="2020-07" db="EMBL/GenBank/DDBJ databases">
        <authorList>
            <person name="Feng X."/>
        </authorList>
    </citation>
    <scope>NUCLEOTIDE SEQUENCE [LARGE SCALE GENOMIC DNA]</scope>
    <source>
        <strain evidence="2 3">JCM14086</strain>
    </source>
</reference>
<keyword evidence="3" id="KW-1185">Reference proteome</keyword>
<name>A0A7X1AXJ0_9BACT</name>
<evidence type="ECO:0000313" key="2">
    <source>
        <dbReference type="EMBL" id="MBC2601767.1"/>
    </source>
</evidence>
<organism evidence="2 3">
    <name type="scientific">Puniceicoccus vermicola</name>
    <dbReference type="NCBI Taxonomy" id="388746"/>
    <lineage>
        <taxon>Bacteria</taxon>
        <taxon>Pseudomonadati</taxon>
        <taxon>Verrucomicrobiota</taxon>
        <taxon>Opitutia</taxon>
        <taxon>Puniceicoccales</taxon>
        <taxon>Puniceicoccaceae</taxon>
        <taxon>Puniceicoccus</taxon>
    </lineage>
</organism>
<gene>
    <name evidence="2" type="ORF">H5P30_08255</name>
</gene>
<dbReference type="AlphaFoldDB" id="A0A7X1AXJ0"/>
<proteinExistence type="predicted"/>
<comment type="caution">
    <text evidence="2">The sequence shown here is derived from an EMBL/GenBank/DDBJ whole genome shotgun (WGS) entry which is preliminary data.</text>
</comment>
<evidence type="ECO:0000256" key="1">
    <source>
        <dbReference type="SAM" id="Coils"/>
    </source>
</evidence>
<protein>
    <submittedName>
        <fullName evidence="2">Uncharacterized protein</fullName>
    </submittedName>
</protein>
<dbReference type="EMBL" id="JACHVA010000075">
    <property type="protein sequence ID" value="MBC2601767.1"/>
    <property type="molecule type" value="Genomic_DNA"/>
</dbReference>